<protein>
    <submittedName>
        <fullName evidence="1">Uncharacterized protein</fullName>
    </submittedName>
</protein>
<reference evidence="1 2" key="1">
    <citation type="submission" date="2019-05" db="EMBL/GenBank/DDBJ databases">
        <title>Another draft genome of Portunus trituberculatus and its Hox gene families provides insights of decapod evolution.</title>
        <authorList>
            <person name="Jeong J.-H."/>
            <person name="Song I."/>
            <person name="Kim S."/>
            <person name="Choi T."/>
            <person name="Kim D."/>
            <person name="Ryu S."/>
            <person name="Kim W."/>
        </authorList>
    </citation>
    <scope>NUCLEOTIDE SEQUENCE [LARGE SCALE GENOMIC DNA]</scope>
    <source>
        <tissue evidence="1">Muscle</tissue>
    </source>
</reference>
<sequence length="105" mass="12549">MEERDETGEKEQRTLYEEKQRIEEGKQCRKGRPQKGKTVPSCLALRNEGRNYSKNQTNKIVQREELRHGNRAPSDVLEDFIVPRERYALLNTVRRCSRKKRKGYR</sequence>
<organism evidence="1 2">
    <name type="scientific">Portunus trituberculatus</name>
    <name type="common">Swimming crab</name>
    <name type="synonym">Neptunus trituberculatus</name>
    <dbReference type="NCBI Taxonomy" id="210409"/>
    <lineage>
        <taxon>Eukaryota</taxon>
        <taxon>Metazoa</taxon>
        <taxon>Ecdysozoa</taxon>
        <taxon>Arthropoda</taxon>
        <taxon>Crustacea</taxon>
        <taxon>Multicrustacea</taxon>
        <taxon>Malacostraca</taxon>
        <taxon>Eumalacostraca</taxon>
        <taxon>Eucarida</taxon>
        <taxon>Decapoda</taxon>
        <taxon>Pleocyemata</taxon>
        <taxon>Brachyura</taxon>
        <taxon>Eubrachyura</taxon>
        <taxon>Portunoidea</taxon>
        <taxon>Portunidae</taxon>
        <taxon>Portuninae</taxon>
        <taxon>Portunus</taxon>
    </lineage>
</organism>
<gene>
    <name evidence="1" type="ORF">E2C01_019749</name>
</gene>
<dbReference type="AlphaFoldDB" id="A0A5B7DZH9"/>
<dbReference type="Proteomes" id="UP000324222">
    <property type="component" value="Unassembled WGS sequence"/>
</dbReference>
<accession>A0A5B7DZH9</accession>
<dbReference type="EMBL" id="VSRR010001620">
    <property type="protein sequence ID" value="MPC26605.1"/>
    <property type="molecule type" value="Genomic_DNA"/>
</dbReference>
<proteinExistence type="predicted"/>
<evidence type="ECO:0000313" key="1">
    <source>
        <dbReference type="EMBL" id="MPC26605.1"/>
    </source>
</evidence>
<comment type="caution">
    <text evidence="1">The sequence shown here is derived from an EMBL/GenBank/DDBJ whole genome shotgun (WGS) entry which is preliminary data.</text>
</comment>
<keyword evidence="2" id="KW-1185">Reference proteome</keyword>
<name>A0A5B7DZH9_PORTR</name>
<evidence type="ECO:0000313" key="2">
    <source>
        <dbReference type="Proteomes" id="UP000324222"/>
    </source>
</evidence>